<sequence length="274" mass="32218">MHKTSSKSLIHGLYRHVMNSVITEQDEHELKRPAVVFSPHPDDETLGCGGTIIRKKKAGADVHIVFMTNGSQSHRQFISESALKSIRRREAIEATRMLGVGQDNITFLEFDDKKLWENRTIAINKVIDILLHHKPDKVFIPYYRETPPDHWATNKIVAAALQKIRKETMIYEYPIWFWNHWPWVTVPMSFRLKTIRTLRSIPFANVRLLLDFRSSVDIEDILEVKRAALHEYKSQMTRLIPDKKWPTLNDVSQGKFLNCFFQPREIFYRYCIRG</sequence>
<keyword evidence="2" id="KW-1185">Reference proteome</keyword>
<protein>
    <recommendedName>
        <fullName evidence="3">PIG-L family deacetylase</fullName>
    </recommendedName>
</protein>
<dbReference type="AlphaFoldDB" id="I3INK2"/>
<accession>I3INK2</accession>
<evidence type="ECO:0000313" key="1">
    <source>
        <dbReference type="EMBL" id="GAB63297.1"/>
    </source>
</evidence>
<evidence type="ECO:0000313" key="2">
    <source>
        <dbReference type="Proteomes" id="UP000002985"/>
    </source>
</evidence>
<dbReference type="EMBL" id="BAFH01000003">
    <property type="protein sequence ID" value="GAB63297.1"/>
    <property type="molecule type" value="Genomic_DNA"/>
</dbReference>
<gene>
    <name evidence="1" type="ORF">KSU1_C1701</name>
</gene>
<dbReference type="STRING" id="247490.KSU1_C1701"/>
<dbReference type="GO" id="GO:0016811">
    <property type="term" value="F:hydrolase activity, acting on carbon-nitrogen (but not peptide) bonds, in linear amides"/>
    <property type="evidence" value="ECO:0007669"/>
    <property type="project" value="TreeGrafter"/>
</dbReference>
<dbReference type="SUPFAM" id="SSF102588">
    <property type="entry name" value="LmbE-like"/>
    <property type="match status" value="1"/>
</dbReference>
<evidence type="ECO:0008006" key="3">
    <source>
        <dbReference type="Google" id="ProtNLM"/>
    </source>
</evidence>
<dbReference type="InterPro" id="IPR003737">
    <property type="entry name" value="GlcNAc_PI_deacetylase-related"/>
</dbReference>
<comment type="caution">
    <text evidence="1">The sequence shown here is derived from an EMBL/GenBank/DDBJ whole genome shotgun (WGS) entry which is preliminary data.</text>
</comment>
<dbReference type="PANTHER" id="PTHR12993:SF11">
    <property type="entry name" value="N-ACETYLGLUCOSAMINYL-PHOSPHATIDYLINOSITOL DE-N-ACETYLASE"/>
    <property type="match status" value="1"/>
</dbReference>
<dbReference type="Pfam" id="PF02585">
    <property type="entry name" value="PIG-L"/>
    <property type="match status" value="1"/>
</dbReference>
<dbReference type="OrthoDB" id="9815144at2"/>
<organism evidence="1 2">
    <name type="scientific">Candidatus Jettenia caeni</name>
    <dbReference type="NCBI Taxonomy" id="247490"/>
    <lineage>
        <taxon>Bacteria</taxon>
        <taxon>Pseudomonadati</taxon>
        <taxon>Planctomycetota</taxon>
        <taxon>Candidatus Brocadiia</taxon>
        <taxon>Candidatus Brocadiales</taxon>
        <taxon>Candidatus Brocadiaceae</taxon>
        <taxon>Candidatus Jettenia</taxon>
    </lineage>
</organism>
<dbReference type="Proteomes" id="UP000002985">
    <property type="component" value="Unassembled WGS sequence"/>
</dbReference>
<name>I3INK2_9BACT</name>
<dbReference type="PANTHER" id="PTHR12993">
    <property type="entry name" value="N-ACETYLGLUCOSAMINYL-PHOSPHATIDYLINOSITOL DE-N-ACETYLASE-RELATED"/>
    <property type="match status" value="1"/>
</dbReference>
<proteinExistence type="predicted"/>
<dbReference type="Gene3D" id="3.40.50.10320">
    <property type="entry name" value="LmbE-like"/>
    <property type="match status" value="1"/>
</dbReference>
<reference evidence="1 2" key="1">
    <citation type="journal article" date="2012" name="FEBS Lett.">
        <title>Anammox organism KSU-1 expresses a NirK-type copper-containing nitrite reductase instead of a NirS-type with cytochrome cd1.</title>
        <authorList>
            <person name="Hira D."/>
            <person name="Toh H."/>
            <person name="Migita C.T."/>
            <person name="Okubo H."/>
            <person name="Nishiyama T."/>
            <person name="Hattori M."/>
            <person name="Furukawa K."/>
            <person name="Fujii T."/>
        </authorList>
    </citation>
    <scope>NUCLEOTIDE SEQUENCE [LARGE SCALE GENOMIC DNA]</scope>
</reference>
<dbReference type="InterPro" id="IPR024078">
    <property type="entry name" value="LmbE-like_dom_sf"/>
</dbReference>
<dbReference type="eggNOG" id="COG2120">
    <property type="taxonomic scope" value="Bacteria"/>
</dbReference>